<organism evidence="1 2">
    <name type="scientific">Gordonia phage Aphelion</name>
    <dbReference type="NCBI Taxonomy" id="2507860"/>
    <lineage>
        <taxon>Viruses</taxon>
        <taxon>Duplodnaviria</taxon>
        <taxon>Heunggongvirae</taxon>
        <taxon>Uroviricota</taxon>
        <taxon>Caudoviricetes</taxon>
        <taxon>Smoothievirus</taxon>
        <taxon>Smoothievirus smoothie</taxon>
    </lineage>
</organism>
<dbReference type="EMBL" id="MK376959">
    <property type="protein sequence ID" value="QAU06953.1"/>
    <property type="molecule type" value="Genomic_DNA"/>
</dbReference>
<evidence type="ECO:0000313" key="2">
    <source>
        <dbReference type="Proteomes" id="UP000289168"/>
    </source>
</evidence>
<gene>
    <name evidence="1" type="primary">88</name>
    <name evidence="1" type="ORF">SEA_APHELION_88</name>
</gene>
<accession>A0A410TD57</accession>
<protein>
    <submittedName>
        <fullName evidence="1">Uncharacterized protein</fullName>
    </submittedName>
</protein>
<reference evidence="1 2" key="1">
    <citation type="submission" date="2019-01" db="EMBL/GenBank/DDBJ databases">
        <authorList>
            <person name="Enrique A.G."/>
            <person name="Garlena R.A."/>
            <person name="Russell D.A."/>
            <person name="Pope W.H."/>
            <person name="Jacobs-Sera D."/>
            <person name="Hatfull G.F."/>
        </authorList>
    </citation>
    <scope>NUCLEOTIDE SEQUENCE [LARGE SCALE GENOMIC DNA]</scope>
</reference>
<proteinExistence type="predicted"/>
<dbReference type="Proteomes" id="UP000289168">
    <property type="component" value="Segment"/>
</dbReference>
<name>A0A410TD57_9CAUD</name>
<sequence length="85" mass="9325">MSRKSMQADIDTLYKILGDINKDVIDVQIAQAKTGPAVGVAGYIAEWRVKLELLHLYEGNVDLAQSALEWLIPSDGKVDTKEVPA</sequence>
<evidence type="ECO:0000313" key="1">
    <source>
        <dbReference type="EMBL" id="QAU06953.1"/>
    </source>
</evidence>